<dbReference type="EMBL" id="FO704550">
    <property type="protein sequence ID" value="CDG16451.1"/>
    <property type="molecule type" value="Genomic_DNA"/>
</dbReference>
<proteinExistence type="predicted"/>
<gene>
    <name evidence="3" type="ORF">LY16_00239</name>
    <name evidence="2" type="ORF">XDD1_0748</name>
</gene>
<evidence type="ECO:0000313" key="4">
    <source>
        <dbReference type="Proteomes" id="UP000032721"/>
    </source>
</evidence>
<dbReference type="PROSITE" id="PS51186">
    <property type="entry name" value="GNAT"/>
    <property type="match status" value="1"/>
</dbReference>
<reference evidence="3 5" key="2">
    <citation type="submission" date="2019-07" db="EMBL/GenBank/DDBJ databases">
        <title>Genomic Encyclopedia of Type Strains, Phase I: the one thousand microbial genomes (KMG-I) project.</title>
        <authorList>
            <person name="Kyrpides N."/>
        </authorList>
    </citation>
    <scope>NUCLEOTIDE SEQUENCE [LARGE SCALE GENOMIC DNA]</scope>
    <source>
        <strain evidence="3 5">DSM 17909</strain>
    </source>
</reference>
<evidence type="ECO:0000259" key="1">
    <source>
        <dbReference type="PROSITE" id="PS51186"/>
    </source>
</evidence>
<protein>
    <recommendedName>
        <fullName evidence="1">N-acetyltransferase domain-containing protein</fullName>
    </recommendedName>
</protein>
<dbReference type="SUPFAM" id="SSF55729">
    <property type="entry name" value="Acyl-CoA N-acyltransferases (Nat)"/>
    <property type="match status" value="1"/>
</dbReference>
<organism evidence="2 4">
    <name type="scientific">Xenorhabdus doucetiae</name>
    <dbReference type="NCBI Taxonomy" id="351671"/>
    <lineage>
        <taxon>Bacteria</taxon>
        <taxon>Pseudomonadati</taxon>
        <taxon>Pseudomonadota</taxon>
        <taxon>Gammaproteobacteria</taxon>
        <taxon>Enterobacterales</taxon>
        <taxon>Morganellaceae</taxon>
        <taxon>Xenorhabdus</taxon>
    </lineage>
</organism>
<evidence type="ECO:0000313" key="3">
    <source>
        <dbReference type="EMBL" id="TYP16640.1"/>
    </source>
</evidence>
<dbReference type="RefSeq" id="WP_045968714.1">
    <property type="nucleotide sequence ID" value="NZ_CAWMED010000001.1"/>
</dbReference>
<dbReference type="InterPro" id="IPR016181">
    <property type="entry name" value="Acyl_CoA_acyltransferase"/>
</dbReference>
<reference evidence="2 4" key="1">
    <citation type="submission" date="2013-07" db="EMBL/GenBank/DDBJ databases">
        <authorList>
            <person name="Genoscope - CEA"/>
        </authorList>
    </citation>
    <scope>NUCLEOTIDE SEQUENCE [LARGE SCALE GENOMIC DNA]</scope>
    <source>
        <strain evidence="2">FRM16</strain>
        <strain evidence="4">FRM16 / DSM 17909</strain>
    </source>
</reference>
<keyword evidence="5" id="KW-1185">Reference proteome</keyword>
<dbReference type="Gene3D" id="3.40.630.30">
    <property type="match status" value="1"/>
</dbReference>
<dbReference type="Proteomes" id="UP000324170">
    <property type="component" value="Unassembled WGS sequence"/>
</dbReference>
<dbReference type="Proteomes" id="UP000032721">
    <property type="component" value="Chromosome"/>
</dbReference>
<dbReference type="AlphaFoldDB" id="A0A068QP87"/>
<dbReference type="InterPro" id="IPR000182">
    <property type="entry name" value="GNAT_dom"/>
</dbReference>
<evidence type="ECO:0000313" key="5">
    <source>
        <dbReference type="Proteomes" id="UP000324170"/>
    </source>
</evidence>
<dbReference type="GO" id="GO:0016747">
    <property type="term" value="F:acyltransferase activity, transferring groups other than amino-acyl groups"/>
    <property type="evidence" value="ECO:0007669"/>
    <property type="project" value="InterPro"/>
</dbReference>
<feature type="domain" description="N-acetyltransferase" evidence="1">
    <location>
        <begin position="39"/>
        <end position="215"/>
    </location>
</feature>
<sequence length="215" mass="24828">MFRSKSFNNINQPSVFGHLTHAKSASDINKTVFDARTFITIRRVGVEEIYGITQRIINNSQGWEYNNSSNFPDDEQKKWNGRHNYACDMLLNIGRCMKHYADIRKIVFFVAYFQGVPVGVLWFDPNYECEIPEVDYLATHCGIRNCGVLLMEYAVNESRQLGRGGQLKLTPLDNAIPAYLKMGFTELSGSTHLYLNPAENNKWDCRNPNHFRYKN</sequence>
<name>A0A068QP87_9GAMM</name>
<dbReference type="STRING" id="351671.XDD1_0748"/>
<dbReference type="EMBL" id="VNHN01000002">
    <property type="protein sequence ID" value="TYP16640.1"/>
    <property type="molecule type" value="Genomic_DNA"/>
</dbReference>
<dbReference type="HOGENOM" id="CLU_105453_0_0_6"/>
<accession>A0A068QP87</accession>
<dbReference type="KEGG" id="xdo:XDD1_0748"/>
<dbReference type="CDD" id="cd04301">
    <property type="entry name" value="NAT_SF"/>
    <property type="match status" value="1"/>
</dbReference>
<evidence type="ECO:0000313" key="2">
    <source>
        <dbReference type="EMBL" id="CDG16451.1"/>
    </source>
</evidence>
<dbReference type="OrthoDB" id="6442235at2"/>